<dbReference type="SUPFAM" id="SSF53756">
    <property type="entry name" value="UDP-Glycosyltransferase/glycogen phosphorylase"/>
    <property type="match status" value="1"/>
</dbReference>
<dbReference type="CDD" id="cd03786">
    <property type="entry name" value="GTB_UDP-GlcNAc_2-Epimerase"/>
    <property type="match status" value="1"/>
</dbReference>
<dbReference type="RefSeq" id="WP_072325228.1">
    <property type="nucleotide sequence ID" value="NZ_FPJW01000002.1"/>
</dbReference>
<keyword evidence="3" id="KW-1185">Reference proteome</keyword>
<gene>
    <name evidence="2" type="ORF">SAMN02745752_01012</name>
</gene>
<dbReference type="InterPro" id="IPR003331">
    <property type="entry name" value="UDP_GlcNAc_Epimerase_2_dom"/>
</dbReference>
<evidence type="ECO:0000313" key="2">
    <source>
        <dbReference type="EMBL" id="SFX25018.1"/>
    </source>
</evidence>
<evidence type="ECO:0000313" key="3">
    <source>
        <dbReference type="Proteomes" id="UP000182350"/>
    </source>
</evidence>
<dbReference type="Gene3D" id="3.40.50.2000">
    <property type="entry name" value="Glycogen Phosphorylase B"/>
    <property type="match status" value="2"/>
</dbReference>
<dbReference type="Proteomes" id="UP000182350">
    <property type="component" value="Unassembled WGS sequence"/>
</dbReference>
<organism evidence="2 3">
    <name type="scientific">Marinospirillum alkaliphilum DSM 21637</name>
    <dbReference type="NCBI Taxonomy" id="1122209"/>
    <lineage>
        <taxon>Bacteria</taxon>
        <taxon>Pseudomonadati</taxon>
        <taxon>Pseudomonadota</taxon>
        <taxon>Gammaproteobacteria</taxon>
        <taxon>Oceanospirillales</taxon>
        <taxon>Oceanospirillaceae</taxon>
        <taxon>Marinospirillum</taxon>
    </lineage>
</organism>
<dbReference type="STRING" id="1122209.SAMN02745752_01012"/>
<dbReference type="PANTHER" id="PTHR43174:SF3">
    <property type="entry name" value="UDP-N-ACETYLGLUCOSAMINE 2-EPIMERASE"/>
    <property type="match status" value="1"/>
</dbReference>
<accession>A0A1K1VIQ9</accession>
<feature type="domain" description="UDP-N-acetylglucosamine 2-epimerase" evidence="1">
    <location>
        <begin position="24"/>
        <end position="369"/>
    </location>
</feature>
<dbReference type="EMBL" id="FPJW01000002">
    <property type="protein sequence ID" value="SFX25018.1"/>
    <property type="molecule type" value="Genomic_DNA"/>
</dbReference>
<evidence type="ECO:0000259" key="1">
    <source>
        <dbReference type="Pfam" id="PF02350"/>
    </source>
</evidence>
<name>A0A1K1VIQ9_9GAMM</name>
<dbReference type="PANTHER" id="PTHR43174">
    <property type="entry name" value="UDP-N-ACETYLGLUCOSAMINE 2-EPIMERASE"/>
    <property type="match status" value="1"/>
</dbReference>
<proteinExistence type="predicted"/>
<dbReference type="Pfam" id="PF02350">
    <property type="entry name" value="Epimerase_2"/>
    <property type="match status" value="1"/>
</dbReference>
<dbReference type="GO" id="GO:0004553">
    <property type="term" value="F:hydrolase activity, hydrolyzing O-glycosyl compounds"/>
    <property type="evidence" value="ECO:0007669"/>
    <property type="project" value="InterPro"/>
</dbReference>
<dbReference type="InterPro" id="IPR029767">
    <property type="entry name" value="WecB-like"/>
</dbReference>
<reference evidence="2 3" key="1">
    <citation type="submission" date="2016-11" db="EMBL/GenBank/DDBJ databases">
        <authorList>
            <person name="Jaros S."/>
            <person name="Januszkiewicz K."/>
            <person name="Wedrychowicz H."/>
        </authorList>
    </citation>
    <scope>NUCLEOTIDE SEQUENCE [LARGE SCALE GENOMIC DNA]</scope>
    <source>
        <strain evidence="2 3">DSM 21637</strain>
    </source>
</reference>
<sequence>MKKIAVFTGTRAEYGLLYWLMKGIQADPDLELQLIVSGMHLSPEFGYTVNEIEKEFHINERVEMLLSSSSVEGIAKSVGLGVIGFAGSLERLKPDCVVILGDRFEALAIAQTAMILQIPIAHLHGGEITEGAIDDSIRHAITKMAHYHFVSNEEHRSRVLQLGENPKYVINSGALGVENIYRTKILSRTELSESLNFDLGVSFFLITYHPVTSGEKLEDPEQTFLELLDVLKNFPQHKLLFTFPNADHGGHCIVKHIKRYIQQYPQQAAAVNSLGTQRYLSAACHADAVIGNSSSGLIEVPSLKTPTVNIGIRQRGRAAGSSVIHCQASAQSIRNAIAKSLSSKFQEQVKIATNPYGQGDTCNQILNFLRDLPEYKPKQFFNFNQNPENE</sequence>
<dbReference type="AlphaFoldDB" id="A0A1K1VIQ9"/>
<protein>
    <submittedName>
        <fullName evidence="2">UDP-N-acetylglucosamine 2-epimerase (Non-hydrolysing)</fullName>
    </submittedName>
</protein>
<dbReference type="OrthoDB" id="9803238at2"/>
<dbReference type="GO" id="GO:0006047">
    <property type="term" value="P:UDP-N-acetylglucosamine metabolic process"/>
    <property type="evidence" value="ECO:0007669"/>
    <property type="project" value="InterPro"/>
</dbReference>
<dbReference type="NCBIfam" id="TIGR03568">
    <property type="entry name" value="NeuC_NnaA"/>
    <property type="match status" value="1"/>
</dbReference>
<dbReference type="InterPro" id="IPR020004">
    <property type="entry name" value="UDP-GlcNAc_Epase"/>
</dbReference>